<keyword evidence="7" id="KW-1133">Transmembrane helix</keyword>
<evidence type="ECO:0000256" key="3">
    <source>
        <dbReference type="ARBA" id="ARBA00010617"/>
    </source>
</evidence>
<comment type="caution">
    <text evidence="14">The sequence shown here is derived from an EMBL/GenBank/DDBJ whole genome shotgun (WGS) entry which is preliminary data.</text>
</comment>
<dbReference type="Gene3D" id="1.10.630.10">
    <property type="entry name" value="Cytochrome P450"/>
    <property type="match status" value="1"/>
</dbReference>
<gene>
    <name evidence="14" type="ORF">FA13DRAFT_1784460</name>
</gene>
<evidence type="ECO:0000256" key="2">
    <source>
        <dbReference type="ARBA" id="ARBA00004370"/>
    </source>
</evidence>
<evidence type="ECO:0000256" key="8">
    <source>
        <dbReference type="ARBA" id="ARBA00023002"/>
    </source>
</evidence>
<keyword evidence="6 12" id="KW-0479">Metal-binding</keyword>
<comment type="similarity">
    <text evidence="3 13">Belongs to the cytochrome P450 family.</text>
</comment>
<keyword evidence="9 12" id="KW-0408">Iron</keyword>
<feature type="binding site" description="axial binding residue" evidence="12">
    <location>
        <position position="415"/>
    </location>
    <ligand>
        <name>heme</name>
        <dbReference type="ChEBI" id="CHEBI:30413"/>
    </ligand>
    <ligandPart>
        <name>Fe</name>
        <dbReference type="ChEBI" id="CHEBI:18248"/>
    </ligandPart>
</feature>
<dbReference type="PANTHER" id="PTHR46206">
    <property type="entry name" value="CYTOCHROME P450"/>
    <property type="match status" value="1"/>
</dbReference>
<evidence type="ECO:0000256" key="10">
    <source>
        <dbReference type="ARBA" id="ARBA00023033"/>
    </source>
</evidence>
<dbReference type="PANTHER" id="PTHR46206:SF5">
    <property type="entry name" value="P450, PUTATIVE (EUROFUNG)-RELATED"/>
    <property type="match status" value="1"/>
</dbReference>
<dbReference type="GO" id="GO:0004497">
    <property type="term" value="F:monooxygenase activity"/>
    <property type="evidence" value="ECO:0007669"/>
    <property type="project" value="UniProtKB-KW"/>
</dbReference>
<evidence type="ECO:0000313" key="14">
    <source>
        <dbReference type="EMBL" id="TEB39778.1"/>
    </source>
</evidence>
<evidence type="ECO:0000256" key="12">
    <source>
        <dbReference type="PIRSR" id="PIRSR602401-1"/>
    </source>
</evidence>
<evidence type="ECO:0000256" key="9">
    <source>
        <dbReference type="ARBA" id="ARBA00023004"/>
    </source>
</evidence>
<comment type="cofactor">
    <cofactor evidence="1 12">
        <name>heme</name>
        <dbReference type="ChEBI" id="CHEBI:30413"/>
    </cofactor>
</comment>
<dbReference type="GO" id="GO:0016020">
    <property type="term" value="C:membrane"/>
    <property type="evidence" value="ECO:0007669"/>
    <property type="project" value="UniProtKB-SubCell"/>
</dbReference>
<name>A0A4Y7U150_COPMI</name>
<keyword evidence="5" id="KW-0812">Transmembrane</keyword>
<sequence>MLQLGPILGVLGATWFSYQWVIFRRTRAKVDDIPTIGSDGFIGPYLSAWKYFIVGHKMIAEGYKKVPIRVEPSKWLHSKHTIWWMIVVSGKETAEELRKAPENELSLQGETKDFFQMDHVFGKEITETDWYHIGVIRGPLTRNIWARFPDILDEVQFTLGEKLPLSEDWTSVPAMDTFVSTISRVVNRFLFPTLQTHRNPEFLRLQEKTLRPLVGGLLSRVRSSIRKMKAVLGPMIEERLEKDARTIISPWLLEQTPPGQRDVDDLVVRVLKTEFAGIHTTSIVLVEALFNIAARKEYLQPLREEVEDAIKQHGWTKDTFTAMRKLDSFIKESSRTGGLGSRSHDFTFSNGVTIPAGYAVSLVARPASYDTENFENPETFDGFRFTTEDEEEAIRTSFVASDIKFLLFGAGRHLCPGRFLAVAELKAIISHILINYDVRLPDDATTVPDGMFFRSNRGLDTRVRLQFRRRQT</sequence>
<dbReference type="InterPro" id="IPR036396">
    <property type="entry name" value="Cyt_P450_sf"/>
</dbReference>
<dbReference type="GO" id="GO:0020037">
    <property type="term" value="F:heme binding"/>
    <property type="evidence" value="ECO:0007669"/>
    <property type="project" value="InterPro"/>
</dbReference>
<protein>
    <submittedName>
        <fullName evidence="14">Cytochrome P450</fullName>
    </submittedName>
</protein>
<accession>A0A4Y7U150</accession>
<dbReference type="OrthoDB" id="1844152at2759"/>
<evidence type="ECO:0000256" key="6">
    <source>
        <dbReference type="ARBA" id="ARBA00022723"/>
    </source>
</evidence>
<keyword evidence="10 13" id="KW-0503">Monooxygenase</keyword>
<dbReference type="Pfam" id="PF00067">
    <property type="entry name" value="p450"/>
    <property type="match status" value="1"/>
</dbReference>
<dbReference type="InterPro" id="IPR001128">
    <property type="entry name" value="Cyt_P450"/>
</dbReference>
<evidence type="ECO:0000256" key="1">
    <source>
        <dbReference type="ARBA" id="ARBA00001971"/>
    </source>
</evidence>
<dbReference type="PROSITE" id="PS00086">
    <property type="entry name" value="CYTOCHROME_P450"/>
    <property type="match status" value="1"/>
</dbReference>
<dbReference type="EMBL" id="QPFP01000001">
    <property type="protein sequence ID" value="TEB39778.1"/>
    <property type="molecule type" value="Genomic_DNA"/>
</dbReference>
<keyword evidence="4 12" id="KW-0349">Heme</keyword>
<proteinExistence type="inferred from homology"/>
<organism evidence="14 15">
    <name type="scientific">Coprinellus micaceus</name>
    <name type="common">Glistening ink-cap mushroom</name>
    <name type="synonym">Coprinus micaceus</name>
    <dbReference type="NCBI Taxonomy" id="71717"/>
    <lineage>
        <taxon>Eukaryota</taxon>
        <taxon>Fungi</taxon>
        <taxon>Dikarya</taxon>
        <taxon>Basidiomycota</taxon>
        <taxon>Agaricomycotina</taxon>
        <taxon>Agaricomycetes</taxon>
        <taxon>Agaricomycetidae</taxon>
        <taxon>Agaricales</taxon>
        <taxon>Agaricineae</taxon>
        <taxon>Psathyrellaceae</taxon>
        <taxon>Coprinellus</taxon>
    </lineage>
</organism>
<evidence type="ECO:0000256" key="11">
    <source>
        <dbReference type="ARBA" id="ARBA00023136"/>
    </source>
</evidence>
<keyword evidence="8 13" id="KW-0560">Oxidoreductase</keyword>
<evidence type="ECO:0000256" key="4">
    <source>
        <dbReference type="ARBA" id="ARBA00022617"/>
    </source>
</evidence>
<keyword evidence="15" id="KW-1185">Reference proteome</keyword>
<dbReference type="InterPro" id="IPR017972">
    <property type="entry name" value="Cyt_P450_CS"/>
</dbReference>
<dbReference type="STRING" id="71717.A0A4Y7U150"/>
<dbReference type="PRINTS" id="PR00463">
    <property type="entry name" value="EP450I"/>
</dbReference>
<dbReference type="CDD" id="cd11041">
    <property type="entry name" value="CYP503A1-like"/>
    <property type="match status" value="1"/>
</dbReference>
<evidence type="ECO:0000256" key="13">
    <source>
        <dbReference type="RuleBase" id="RU000461"/>
    </source>
</evidence>
<dbReference type="GO" id="GO:0016705">
    <property type="term" value="F:oxidoreductase activity, acting on paired donors, with incorporation or reduction of molecular oxygen"/>
    <property type="evidence" value="ECO:0007669"/>
    <property type="project" value="InterPro"/>
</dbReference>
<dbReference type="AlphaFoldDB" id="A0A4Y7U150"/>
<evidence type="ECO:0000256" key="7">
    <source>
        <dbReference type="ARBA" id="ARBA00022989"/>
    </source>
</evidence>
<dbReference type="GO" id="GO:0005506">
    <property type="term" value="F:iron ion binding"/>
    <property type="evidence" value="ECO:0007669"/>
    <property type="project" value="InterPro"/>
</dbReference>
<dbReference type="InterPro" id="IPR002401">
    <property type="entry name" value="Cyt_P450_E_grp-I"/>
</dbReference>
<keyword evidence="11" id="KW-0472">Membrane</keyword>
<dbReference type="SUPFAM" id="SSF48264">
    <property type="entry name" value="Cytochrome P450"/>
    <property type="match status" value="1"/>
</dbReference>
<reference evidence="14 15" key="1">
    <citation type="journal article" date="2019" name="Nat. Ecol. Evol.">
        <title>Megaphylogeny resolves global patterns of mushroom evolution.</title>
        <authorList>
            <person name="Varga T."/>
            <person name="Krizsan K."/>
            <person name="Foldi C."/>
            <person name="Dima B."/>
            <person name="Sanchez-Garcia M."/>
            <person name="Sanchez-Ramirez S."/>
            <person name="Szollosi G.J."/>
            <person name="Szarkandi J.G."/>
            <person name="Papp V."/>
            <person name="Albert L."/>
            <person name="Andreopoulos W."/>
            <person name="Angelini C."/>
            <person name="Antonin V."/>
            <person name="Barry K.W."/>
            <person name="Bougher N.L."/>
            <person name="Buchanan P."/>
            <person name="Buyck B."/>
            <person name="Bense V."/>
            <person name="Catcheside P."/>
            <person name="Chovatia M."/>
            <person name="Cooper J."/>
            <person name="Damon W."/>
            <person name="Desjardin D."/>
            <person name="Finy P."/>
            <person name="Geml J."/>
            <person name="Haridas S."/>
            <person name="Hughes K."/>
            <person name="Justo A."/>
            <person name="Karasinski D."/>
            <person name="Kautmanova I."/>
            <person name="Kiss B."/>
            <person name="Kocsube S."/>
            <person name="Kotiranta H."/>
            <person name="LaButti K.M."/>
            <person name="Lechner B.E."/>
            <person name="Liimatainen K."/>
            <person name="Lipzen A."/>
            <person name="Lukacs Z."/>
            <person name="Mihaltcheva S."/>
            <person name="Morgado L.N."/>
            <person name="Niskanen T."/>
            <person name="Noordeloos M.E."/>
            <person name="Ohm R.A."/>
            <person name="Ortiz-Santana B."/>
            <person name="Ovrebo C."/>
            <person name="Racz N."/>
            <person name="Riley R."/>
            <person name="Savchenko A."/>
            <person name="Shiryaev A."/>
            <person name="Soop K."/>
            <person name="Spirin V."/>
            <person name="Szebenyi C."/>
            <person name="Tomsovsky M."/>
            <person name="Tulloss R.E."/>
            <person name="Uehling J."/>
            <person name="Grigoriev I.V."/>
            <person name="Vagvolgyi C."/>
            <person name="Papp T."/>
            <person name="Martin F.M."/>
            <person name="Miettinen O."/>
            <person name="Hibbett D.S."/>
            <person name="Nagy L.G."/>
        </authorList>
    </citation>
    <scope>NUCLEOTIDE SEQUENCE [LARGE SCALE GENOMIC DNA]</scope>
    <source>
        <strain evidence="14 15">FP101781</strain>
    </source>
</reference>
<comment type="subcellular location">
    <subcellularLocation>
        <location evidence="2">Membrane</location>
    </subcellularLocation>
</comment>
<evidence type="ECO:0000256" key="5">
    <source>
        <dbReference type="ARBA" id="ARBA00022692"/>
    </source>
</evidence>
<dbReference type="Proteomes" id="UP000298030">
    <property type="component" value="Unassembled WGS sequence"/>
</dbReference>
<evidence type="ECO:0000313" key="15">
    <source>
        <dbReference type="Proteomes" id="UP000298030"/>
    </source>
</evidence>